<dbReference type="AlphaFoldDB" id="A0A7K3NS46"/>
<comment type="caution">
    <text evidence="1">The sequence shown here is derived from an EMBL/GenBank/DDBJ whole genome shotgun (WGS) entry which is preliminary data.</text>
</comment>
<reference evidence="1 2" key="1">
    <citation type="submission" date="2020-02" db="EMBL/GenBank/DDBJ databases">
        <title>Comparative genomics of sulfur disproportionating microorganisms.</title>
        <authorList>
            <person name="Ward L.M."/>
            <person name="Bertran E."/>
            <person name="Johnston D.T."/>
        </authorList>
    </citation>
    <scope>NUCLEOTIDE SEQUENCE [LARGE SCALE GENOMIC DNA]</scope>
    <source>
        <strain evidence="1 2">DSM 3696</strain>
    </source>
</reference>
<protein>
    <submittedName>
        <fullName evidence="1">Uncharacterized protein</fullName>
    </submittedName>
</protein>
<proteinExistence type="predicted"/>
<organism evidence="1 2">
    <name type="scientific">Desulfolutivibrio sulfodismutans</name>
    <dbReference type="NCBI Taxonomy" id="63561"/>
    <lineage>
        <taxon>Bacteria</taxon>
        <taxon>Pseudomonadati</taxon>
        <taxon>Thermodesulfobacteriota</taxon>
        <taxon>Desulfovibrionia</taxon>
        <taxon>Desulfovibrionales</taxon>
        <taxon>Desulfovibrionaceae</taxon>
        <taxon>Desulfolutivibrio</taxon>
    </lineage>
</organism>
<evidence type="ECO:0000313" key="2">
    <source>
        <dbReference type="Proteomes" id="UP000469724"/>
    </source>
</evidence>
<evidence type="ECO:0000313" key="1">
    <source>
        <dbReference type="EMBL" id="NDY58029.1"/>
    </source>
</evidence>
<gene>
    <name evidence="1" type="ORF">G3N56_14940</name>
</gene>
<dbReference type="Proteomes" id="UP000469724">
    <property type="component" value="Unassembled WGS sequence"/>
</dbReference>
<keyword evidence="2" id="KW-1185">Reference proteome</keyword>
<name>A0A7K3NS46_9BACT</name>
<accession>A0A7K3NS46</accession>
<dbReference type="EMBL" id="JAAGRQ010000074">
    <property type="protein sequence ID" value="NDY58029.1"/>
    <property type="molecule type" value="Genomic_DNA"/>
</dbReference>
<dbReference type="RefSeq" id="WP_163303109.1">
    <property type="nucleotide sequence ID" value="NZ_JAAGRQ010000074.1"/>
</dbReference>
<sequence>MFNLTVDSRAKIIRAEVLLAGEREPVLVEVHGYGFFRENAVTYLTFERLAVSREWMGRILDGVLKERRIRLPEGVGTKLLESFM</sequence>